<dbReference type="InterPro" id="IPR017853">
    <property type="entry name" value="GH"/>
</dbReference>
<protein>
    <submittedName>
        <fullName evidence="5">Hyaluronidase</fullName>
    </submittedName>
</protein>
<proteinExistence type="inferred from homology"/>
<evidence type="ECO:0000256" key="2">
    <source>
        <dbReference type="ARBA" id="ARBA00023295"/>
    </source>
</evidence>
<reference evidence="5 6" key="2">
    <citation type="submission" date="2019-01" db="EMBL/GenBank/DDBJ databases">
        <title>Motilimonas pumilus sp. nov., isolated from the gut of sea cucumber (Apostichopus japonicus).</title>
        <authorList>
            <person name="Wang F.-Q."/>
            <person name="Ren L.-H."/>
            <person name="Lin Y.-W."/>
            <person name="Sun G.-H."/>
            <person name="Du Z.-J."/>
            <person name="Zhao J.-X."/>
            <person name="Liu X.-J."/>
            <person name="Liu L.-J."/>
        </authorList>
    </citation>
    <scope>NUCLEOTIDE SEQUENCE [LARGE SCALE GENOMIC DNA]</scope>
    <source>
        <strain evidence="5 6">PLHSC7-2</strain>
    </source>
</reference>
<dbReference type="RefSeq" id="WP_119911331.1">
    <property type="nucleotide sequence ID" value="NZ_QZCH01000018.1"/>
</dbReference>
<reference evidence="5 6" key="1">
    <citation type="submission" date="2018-09" db="EMBL/GenBank/DDBJ databases">
        <authorList>
            <person name="Wang F."/>
        </authorList>
    </citation>
    <scope>NUCLEOTIDE SEQUENCE [LARGE SCALE GENOMIC DNA]</scope>
    <source>
        <strain evidence="5 6">PLHSC7-2</strain>
    </source>
</reference>
<keyword evidence="1 3" id="KW-0378">Hydrolase</keyword>
<organism evidence="5 6">
    <name type="scientific">Motilimonas pumila</name>
    <dbReference type="NCBI Taxonomy" id="2303987"/>
    <lineage>
        <taxon>Bacteria</taxon>
        <taxon>Pseudomonadati</taxon>
        <taxon>Pseudomonadota</taxon>
        <taxon>Gammaproteobacteria</taxon>
        <taxon>Alteromonadales</taxon>
        <taxon>Alteromonadales genera incertae sedis</taxon>
        <taxon>Motilimonas</taxon>
    </lineage>
</organism>
<dbReference type="InterPro" id="IPR011496">
    <property type="entry name" value="O-GlcNAcase_cat"/>
</dbReference>
<dbReference type="Gene3D" id="3.20.20.80">
    <property type="entry name" value="Glycosidases"/>
    <property type="match status" value="1"/>
</dbReference>
<dbReference type="InterPro" id="IPR051822">
    <property type="entry name" value="Glycosyl_Hydrolase_84"/>
</dbReference>
<dbReference type="Proteomes" id="UP000283255">
    <property type="component" value="Unassembled WGS sequence"/>
</dbReference>
<evidence type="ECO:0000256" key="3">
    <source>
        <dbReference type="PROSITE-ProRule" id="PRU01353"/>
    </source>
</evidence>
<evidence type="ECO:0000259" key="4">
    <source>
        <dbReference type="PROSITE" id="PS52009"/>
    </source>
</evidence>
<name>A0A418YCT9_9GAMM</name>
<comment type="caution">
    <text evidence="5">The sequence shown here is derived from an EMBL/GenBank/DDBJ whole genome shotgun (WGS) entry which is preliminary data.</text>
</comment>
<evidence type="ECO:0000313" key="5">
    <source>
        <dbReference type="EMBL" id="RJG42315.1"/>
    </source>
</evidence>
<dbReference type="PROSITE" id="PS52009">
    <property type="entry name" value="GH84"/>
    <property type="match status" value="1"/>
</dbReference>
<keyword evidence="2 3" id="KW-0326">Glycosidase</keyword>
<dbReference type="SUPFAM" id="SSF51445">
    <property type="entry name" value="(Trans)glycosidases"/>
    <property type="match status" value="1"/>
</dbReference>
<evidence type="ECO:0000256" key="1">
    <source>
        <dbReference type="ARBA" id="ARBA00022801"/>
    </source>
</evidence>
<dbReference type="PANTHER" id="PTHR13170:SF16">
    <property type="entry name" value="PROTEIN O-GLCNACASE"/>
    <property type="match status" value="1"/>
</dbReference>
<evidence type="ECO:0000313" key="6">
    <source>
        <dbReference type="Proteomes" id="UP000283255"/>
    </source>
</evidence>
<dbReference type="OrthoDB" id="9760892at2"/>
<feature type="active site" description="Proton donor" evidence="3">
    <location>
        <position position="120"/>
    </location>
</feature>
<dbReference type="GO" id="GO:0016231">
    <property type="term" value="F:beta-N-acetylglucosaminidase activity"/>
    <property type="evidence" value="ECO:0007669"/>
    <property type="project" value="TreeGrafter"/>
</dbReference>
<feature type="domain" description="GH84" evidence="4">
    <location>
        <begin position="5"/>
        <end position="276"/>
    </location>
</feature>
<keyword evidence="6" id="KW-1185">Reference proteome</keyword>
<dbReference type="Pfam" id="PF07555">
    <property type="entry name" value="NAGidase"/>
    <property type="match status" value="1"/>
</dbReference>
<accession>A0A418YCT9</accession>
<dbReference type="GO" id="GO:0009100">
    <property type="term" value="P:glycoprotein metabolic process"/>
    <property type="evidence" value="ECO:0007669"/>
    <property type="project" value="TreeGrafter"/>
</dbReference>
<sequence length="360" mass="41446">MATDFNLGIIEGFYGKPWTWQTRKDYADFMLQQGYGAYIYGPKNDAKLREQWQQSWSEEQFCQLQQLSQVYRSKGIKFGIALSPYEVYQAWNATTRQALTAKLAEINQLQPDIVCILFDDMRGDVPDLAKNQAEIAAFMNDLIAAPEVILCPTYYSYDPVLEKIFGQQPKHYLQDLGAALLPEIDVFWTGPSVWSVSYPPEHLEEVADKLRRQPVIWDNYPVNDMKNWHLIFLHAFKDRLAQMPSLTRGHFVNPMNQAQLSKIPLMTLPQLYREGAKYNPQQALIKAIKTLAPGQLGQHLLADADGLAEQGFNQLSEPQKAAMLERYQQQLPLAMAQEMVDWLTGKYTFDKTKVQLWEQE</sequence>
<dbReference type="EMBL" id="QZCH01000018">
    <property type="protein sequence ID" value="RJG42315.1"/>
    <property type="molecule type" value="Genomic_DNA"/>
</dbReference>
<gene>
    <name evidence="5" type="ORF">D1Z90_13635</name>
</gene>
<comment type="similarity">
    <text evidence="3">Belongs to the glycosyl hydrolase 84 family.</text>
</comment>
<dbReference type="AlphaFoldDB" id="A0A418YCT9"/>
<dbReference type="PANTHER" id="PTHR13170">
    <property type="entry name" value="O-GLCNACASE"/>
    <property type="match status" value="1"/>
</dbReference>